<dbReference type="PANTHER" id="PTHR32294:SF5">
    <property type="entry name" value="DNA POLYMERASE III POLC-TYPE"/>
    <property type="match status" value="1"/>
</dbReference>
<keyword evidence="5 11" id="KW-0235">DNA replication</keyword>
<evidence type="ECO:0000256" key="4">
    <source>
        <dbReference type="ARBA" id="ARBA00022695"/>
    </source>
</evidence>
<dbReference type="InterPro" id="IPR004805">
    <property type="entry name" value="DnaE2/DnaE/PolC"/>
</dbReference>
<dbReference type="GO" id="GO:0006261">
    <property type="term" value="P:DNA-templated DNA replication"/>
    <property type="evidence" value="ECO:0007669"/>
    <property type="project" value="UniProtKB-UniRule"/>
</dbReference>
<dbReference type="InterPro" id="IPR012337">
    <property type="entry name" value="RNaseH-like_sf"/>
</dbReference>
<dbReference type="STRING" id="766136.BHF68_02975"/>
<dbReference type="GO" id="GO:0008408">
    <property type="term" value="F:3'-5' exonuclease activity"/>
    <property type="evidence" value="ECO:0007669"/>
    <property type="project" value="UniProtKB-UniRule"/>
</dbReference>
<dbReference type="NCBIfam" id="TIGR01405">
    <property type="entry name" value="polC_Gram_pos"/>
    <property type="match status" value="1"/>
</dbReference>
<feature type="domain" description="Exonuclease" evidence="12">
    <location>
        <begin position="399"/>
        <end position="565"/>
    </location>
</feature>
<evidence type="ECO:0000256" key="5">
    <source>
        <dbReference type="ARBA" id="ARBA00022705"/>
    </source>
</evidence>
<dbReference type="EMBL" id="MIJE01000001">
    <property type="protein sequence ID" value="OEF98788.1"/>
    <property type="molecule type" value="Genomic_DNA"/>
</dbReference>
<dbReference type="Pfam" id="PF07733">
    <property type="entry name" value="DNA_pol3_alpha"/>
    <property type="match status" value="1"/>
</dbReference>
<keyword evidence="6 11" id="KW-0540">Nuclease</keyword>
<keyword evidence="3 11" id="KW-0808">Transferase</keyword>
<dbReference type="Gene3D" id="6.10.140.1510">
    <property type="match status" value="1"/>
</dbReference>
<dbReference type="InterPro" id="IPR036397">
    <property type="entry name" value="RNaseH_sf"/>
</dbReference>
<dbReference type="HAMAP" id="MF_00356">
    <property type="entry name" value="DNApol_PolC"/>
    <property type="match status" value="1"/>
</dbReference>
<dbReference type="SUPFAM" id="SSF53098">
    <property type="entry name" value="Ribonuclease H-like"/>
    <property type="match status" value="1"/>
</dbReference>
<dbReference type="InterPro" id="IPR029460">
    <property type="entry name" value="DNAPol_HHH"/>
</dbReference>
<comment type="catalytic activity">
    <reaction evidence="10 11">
        <text>DNA(n) + a 2'-deoxyribonucleoside 5'-triphosphate = DNA(n+1) + diphosphate</text>
        <dbReference type="Rhea" id="RHEA:22508"/>
        <dbReference type="Rhea" id="RHEA-COMP:17339"/>
        <dbReference type="Rhea" id="RHEA-COMP:17340"/>
        <dbReference type="ChEBI" id="CHEBI:33019"/>
        <dbReference type="ChEBI" id="CHEBI:61560"/>
        <dbReference type="ChEBI" id="CHEBI:173112"/>
        <dbReference type="EC" id="2.7.7.7"/>
    </reaction>
</comment>
<dbReference type="Pfam" id="PF14480">
    <property type="entry name" value="DNA_pol3_a_NI"/>
    <property type="match status" value="1"/>
</dbReference>
<evidence type="ECO:0000256" key="7">
    <source>
        <dbReference type="ARBA" id="ARBA00022801"/>
    </source>
</evidence>
<dbReference type="Gene3D" id="1.10.150.870">
    <property type="match status" value="1"/>
</dbReference>
<keyword evidence="8 11" id="KW-0269">Exonuclease</keyword>
<dbReference type="NCBIfam" id="TIGR00573">
    <property type="entry name" value="dnaq"/>
    <property type="match status" value="1"/>
</dbReference>
<protein>
    <recommendedName>
        <fullName evidence="11">DNA polymerase III PolC-type</fullName>
        <shortName evidence="11">PolIII</shortName>
        <ecNumber evidence="11">2.7.7.7</ecNumber>
    </recommendedName>
</protein>
<evidence type="ECO:0000256" key="11">
    <source>
        <dbReference type="HAMAP-Rule" id="MF_00356"/>
    </source>
</evidence>
<proteinExistence type="inferred from homology"/>
<dbReference type="CDD" id="cd07435">
    <property type="entry name" value="PHP_PolIIIA_POLC"/>
    <property type="match status" value="1"/>
</dbReference>
<keyword evidence="2 11" id="KW-0963">Cytoplasm</keyword>
<dbReference type="GO" id="GO:0003677">
    <property type="term" value="F:DNA binding"/>
    <property type="evidence" value="ECO:0007669"/>
    <property type="project" value="UniProtKB-UniRule"/>
</dbReference>
<organism evidence="14 15">
    <name type="scientific">Desulfuribacillus alkaliarsenatis</name>
    <dbReference type="NCBI Taxonomy" id="766136"/>
    <lineage>
        <taxon>Bacteria</taxon>
        <taxon>Bacillati</taxon>
        <taxon>Bacillota</taxon>
        <taxon>Desulfuribacillia</taxon>
        <taxon>Desulfuribacillales</taxon>
        <taxon>Desulfuribacillaceae</taxon>
        <taxon>Desulfuribacillus</taxon>
    </lineage>
</organism>
<evidence type="ECO:0000256" key="8">
    <source>
        <dbReference type="ARBA" id="ARBA00022839"/>
    </source>
</evidence>
<feature type="domain" description="Polymerase/histidinol phosphatase N-terminal" evidence="13">
    <location>
        <begin position="313"/>
        <end position="380"/>
    </location>
</feature>
<keyword evidence="7 11" id="KW-0378">Hydrolase</keyword>
<dbReference type="InterPro" id="IPR044923">
    <property type="entry name" value="PolC_middle_finger_sf"/>
</dbReference>
<dbReference type="InterPro" id="IPR006054">
    <property type="entry name" value="DnaQ"/>
</dbReference>
<dbReference type="SMART" id="SM00481">
    <property type="entry name" value="POLIIIAc"/>
    <property type="match status" value="1"/>
</dbReference>
<dbReference type="Pfam" id="PF00929">
    <property type="entry name" value="RNase_T"/>
    <property type="match status" value="1"/>
</dbReference>
<evidence type="ECO:0000256" key="3">
    <source>
        <dbReference type="ARBA" id="ARBA00022679"/>
    </source>
</evidence>
<dbReference type="NCBIfam" id="NF001688">
    <property type="entry name" value="PRK00448.1"/>
    <property type="match status" value="1"/>
</dbReference>
<dbReference type="EC" id="2.7.7.7" evidence="11"/>
<dbReference type="PANTHER" id="PTHR32294">
    <property type="entry name" value="DNA POLYMERASE III SUBUNIT ALPHA"/>
    <property type="match status" value="1"/>
</dbReference>
<evidence type="ECO:0000259" key="13">
    <source>
        <dbReference type="SMART" id="SM00481"/>
    </source>
</evidence>
<dbReference type="Pfam" id="PF02811">
    <property type="entry name" value="PHP"/>
    <property type="match status" value="1"/>
</dbReference>
<comment type="subcellular location">
    <subcellularLocation>
        <location evidence="11">Cytoplasm</location>
    </subcellularLocation>
</comment>
<dbReference type="Pfam" id="PF17657">
    <property type="entry name" value="DNA_pol3_finger"/>
    <property type="match status" value="1"/>
</dbReference>
<sequence>MNSVVEHFTDASLEKIEIDKRNNQWIVHIKLPQVLPVAILKDFCSLVETGYTAITTLQWQFYYEHNTIAEQDAREYWQELIWPQLIARMPYVKGIISDTQFENMQLYIDTENELSKRTLESRNVCNLIDSLLNQYLSIKIPSSIRVKSCTQSLENFLAEKQQLEQSYVQQVVHELKQEQSKQELNKTTNLETSLIMGKQILDLEAQPINSINESTDQLVIAGKAFSFDTRALKSGKTLVSFNITDETDSIKVKVFAKDNNQVEALNNIKEQPAIKVRGFIQYDTYEKQIIMMARDISLIKLPERTDRSECKRIELHLHTPMSSMDGVSSVKSLISTAAKWGHKAIAITDHGVVQAFPEAYEVAAKNNIKVIYGVEAYLVNDGVPIVYNCTKQSLDMDTTYVVFDTETTGLSAIENSLTEIAAVKIKGNTVIDEFQSLVKPRERIPEKLEKLTGITNVMVANAPPIDAILKQFVDFIGDATLVAHNASFDLNFVNTSLRLINHQPLTNPVIDTVALARYLMPGQKSYRLDALCKLVDVKLENHHRALFDAHATGKLFCAMLDRLIEQGIMDLEDLNKKVVNVDIQKLKSYHCILLAKNQTGLKNLYKLISLSHIKYFHRTPRIPRSELIKHREGICVGSACEAGELYQAILLNKPEQEIEDIANFYDYLEIQPLGNNDFLVKKGLVQGQHELQEHNRRIYQLGKKLNKLVIATGDVHFLQPNDAKYREILMASKGFSDAADQPPLYLKTTQEMLDEFTYLGSDAAREVVIDNPEQINEQIESLKPFPDDLFTPVIEGADEQIRQMSYQKAKGIYGEVLPKIVEERLEWELESIIGNGFAVIYLISQKIVTKSLSDGYLVGSRGSVGSSFVATMTDITEVNPLPPHYVCPSCKHSIFITDGSIGSGFDLPDKDCPECMHNMIKDGHDIPFETFMGFKGDKVPDIDLNFSGDYQPKAHKYVEELFGKEYVFRAGTISTVADKTAYGFVQKYAEENQIVFRNAEVERLVKGCTGIKRTTGQHPGGQMVIPNYKDVYDFTPIQFPADAKDSQHYTTHFDYHAISGRLLKLDILGHDDPTVIRMLQDITGMDPTKIPTDDELTMSLFSSTDAIGVCPKELNSPVATFAIPEFGTKFVRQMLEDTRPTTFAELVRISGLSHGTDVWLNNAQELIRDKKAVLAEVISTRDDIMVYLIHKGLEPSVAFKIMEKVRKGKGLAEEDEQEMRKHSVPDWYIWSCKQIKYMFPKAHAVAYVLMAVRIAYFKVHHPLAFYATYFTVRADDFDIDIMIQGKDAIKAKIKEIQDKGNEASTKEKNLCTVLEVAYEMTLRGYVFHHIQLYRSDATRFIIHENGLIPPFSSLAGVGKAAAQGIAAASESGTILSIEDLQEKSKISKTVLELLKERGCLKDLPNTNQLQLF</sequence>
<dbReference type="Gene3D" id="3.30.1900.20">
    <property type="match status" value="2"/>
</dbReference>
<dbReference type="InterPro" id="IPR012340">
    <property type="entry name" value="NA-bd_OB-fold"/>
</dbReference>
<comment type="similarity">
    <text evidence="11">Belongs to the DNA polymerase type-C family. PolC subfamily.</text>
</comment>
<evidence type="ECO:0000256" key="6">
    <source>
        <dbReference type="ARBA" id="ARBA00022722"/>
    </source>
</evidence>
<evidence type="ECO:0000313" key="14">
    <source>
        <dbReference type="EMBL" id="OEF98788.1"/>
    </source>
</evidence>
<accession>A0A1E5G6F5</accession>
<comment type="function">
    <text evidence="1 11">Required for replicative DNA synthesis. This DNA polymerase also exhibits 3' to 5' exonuclease activity.</text>
</comment>
<evidence type="ECO:0000259" key="12">
    <source>
        <dbReference type="SMART" id="SM00479"/>
    </source>
</evidence>
<evidence type="ECO:0000256" key="2">
    <source>
        <dbReference type="ARBA" id="ARBA00022490"/>
    </source>
</evidence>
<dbReference type="InterPro" id="IPR028112">
    <property type="entry name" value="DNA_PolC-type_N_I"/>
</dbReference>
<dbReference type="InterPro" id="IPR013520">
    <property type="entry name" value="Ribonucl_H"/>
</dbReference>
<dbReference type="CDD" id="cd04484">
    <property type="entry name" value="polC_OBF"/>
    <property type="match status" value="1"/>
</dbReference>
<reference evidence="14 15" key="1">
    <citation type="submission" date="2016-09" db="EMBL/GenBank/DDBJ databases">
        <title>Draft genome sequence for the type strain of Desulfuribacillus alkaliarsenatis AHT28, an obligately anaerobic, sulfidogenic bacterium isolated from Russian soda lake sediments.</title>
        <authorList>
            <person name="Abin C.A."/>
            <person name="Hollibaugh J.T."/>
        </authorList>
    </citation>
    <scope>NUCLEOTIDE SEQUENCE [LARGE SCALE GENOMIC DNA]</scope>
    <source>
        <strain evidence="14 15">AHT28</strain>
    </source>
</reference>
<dbReference type="Gene3D" id="1.10.150.700">
    <property type="entry name" value="PolC, middle finger domain"/>
    <property type="match status" value="1"/>
</dbReference>
<dbReference type="SMART" id="SM00479">
    <property type="entry name" value="EXOIII"/>
    <property type="match status" value="1"/>
</dbReference>
<gene>
    <name evidence="11 14" type="primary">polC</name>
    <name evidence="14" type="ORF">BHF68_02975</name>
</gene>
<evidence type="ECO:0000256" key="1">
    <source>
        <dbReference type="ARBA" id="ARBA00003452"/>
    </source>
</evidence>
<dbReference type="InterPro" id="IPR011708">
    <property type="entry name" value="DNA_pol3_alpha_NTPase_dom"/>
</dbReference>
<evidence type="ECO:0000256" key="10">
    <source>
        <dbReference type="ARBA" id="ARBA00049244"/>
    </source>
</evidence>
<dbReference type="InterPro" id="IPR024754">
    <property type="entry name" value="DNA_PolC-like_N_II"/>
</dbReference>
<evidence type="ECO:0000313" key="15">
    <source>
        <dbReference type="Proteomes" id="UP000094296"/>
    </source>
</evidence>
<dbReference type="InterPro" id="IPR006308">
    <property type="entry name" value="Pol_III_a_PolC-type_gram_pos"/>
</dbReference>
<dbReference type="Proteomes" id="UP000094296">
    <property type="component" value="Unassembled WGS sequence"/>
</dbReference>
<keyword evidence="15" id="KW-1185">Reference proteome</keyword>
<dbReference type="GO" id="GO:0003887">
    <property type="term" value="F:DNA-directed DNA polymerase activity"/>
    <property type="evidence" value="ECO:0007669"/>
    <property type="project" value="UniProtKB-UniRule"/>
</dbReference>
<dbReference type="GO" id="GO:0005737">
    <property type="term" value="C:cytoplasm"/>
    <property type="evidence" value="ECO:0007669"/>
    <property type="project" value="UniProtKB-SubCell"/>
</dbReference>
<dbReference type="Gene3D" id="3.30.420.10">
    <property type="entry name" value="Ribonuclease H-like superfamily/Ribonuclease H"/>
    <property type="match status" value="1"/>
</dbReference>
<name>A0A1E5G6F5_9FIRM</name>
<dbReference type="FunFam" id="3.30.420.10:FF:000045">
    <property type="entry name" value="3'-5' exonuclease DinG"/>
    <property type="match status" value="1"/>
</dbReference>
<dbReference type="CDD" id="cd06127">
    <property type="entry name" value="DEDDh"/>
    <property type="match status" value="1"/>
</dbReference>
<dbReference type="Gene3D" id="2.40.50.140">
    <property type="entry name" value="Nucleic acid-binding proteins"/>
    <property type="match status" value="1"/>
</dbReference>
<dbReference type="InterPro" id="IPR040982">
    <property type="entry name" value="DNA_pol3_finger"/>
</dbReference>
<keyword evidence="4 11" id="KW-0548">Nucleotidyltransferase</keyword>
<keyword evidence="9 11" id="KW-0239">DNA-directed DNA polymerase</keyword>
<dbReference type="InterPro" id="IPR003141">
    <property type="entry name" value="Pol/His_phosphatase_N"/>
</dbReference>
<comment type="caution">
    <text evidence="14">The sequence shown here is derived from an EMBL/GenBank/DDBJ whole genome shotgun (WGS) entry which is preliminary data.</text>
</comment>
<dbReference type="Pfam" id="PF11490">
    <property type="entry name" value="DNA_pol3_a_NII"/>
    <property type="match status" value="1"/>
</dbReference>
<dbReference type="Pfam" id="PF14579">
    <property type="entry name" value="HHH_6"/>
    <property type="match status" value="1"/>
</dbReference>
<dbReference type="InterPro" id="IPR004013">
    <property type="entry name" value="PHP_dom"/>
</dbReference>
<dbReference type="Gene3D" id="3.20.20.140">
    <property type="entry name" value="Metal-dependent hydrolases"/>
    <property type="match status" value="2"/>
</dbReference>
<evidence type="ECO:0000256" key="9">
    <source>
        <dbReference type="ARBA" id="ARBA00022932"/>
    </source>
</evidence>